<feature type="transmembrane region" description="Helical" evidence="1">
    <location>
        <begin position="38"/>
        <end position="57"/>
    </location>
</feature>
<feature type="non-terminal residue" evidence="2">
    <location>
        <position position="73"/>
    </location>
</feature>
<gene>
    <name evidence="2" type="ORF">FCALED_LOCUS16831</name>
</gene>
<keyword evidence="1" id="KW-0812">Transmembrane</keyword>
<feature type="non-terminal residue" evidence="2">
    <location>
        <position position="1"/>
    </location>
</feature>
<protein>
    <submittedName>
        <fullName evidence="2">10118_t:CDS:1</fullName>
    </submittedName>
</protein>
<accession>A0A9N9NTH5</accession>
<evidence type="ECO:0000313" key="2">
    <source>
        <dbReference type="EMBL" id="CAG8759423.1"/>
    </source>
</evidence>
<dbReference type="Proteomes" id="UP000789570">
    <property type="component" value="Unassembled WGS sequence"/>
</dbReference>
<comment type="caution">
    <text evidence="2">The sequence shown here is derived from an EMBL/GenBank/DDBJ whole genome shotgun (WGS) entry which is preliminary data.</text>
</comment>
<keyword evidence="1" id="KW-1133">Transmembrane helix</keyword>
<organism evidence="2 3">
    <name type="scientific">Funneliformis caledonium</name>
    <dbReference type="NCBI Taxonomy" id="1117310"/>
    <lineage>
        <taxon>Eukaryota</taxon>
        <taxon>Fungi</taxon>
        <taxon>Fungi incertae sedis</taxon>
        <taxon>Mucoromycota</taxon>
        <taxon>Glomeromycotina</taxon>
        <taxon>Glomeromycetes</taxon>
        <taxon>Glomerales</taxon>
        <taxon>Glomeraceae</taxon>
        <taxon>Funneliformis</taxon>
    </lineage>
</organism>
<dbReference type="EMBL" id="CAJVPQ010021876">
    <property type="protein sequence ID" value="CAG8759423.1"/>
    <property type="molecule type" value="Genomic_DNA"/>
</dbReference>
<dbReference type="AlphaFoldDB" id="A0A9N9NTH5"/>
<reference evidence="2" key="1">
    <citation type="submission" date="2021-06" db="EMBL/GenBank/DDBJ databases">
        <authorList>
            <person name="Kallberg Y."/>
            <person name="Tangrot J."/>
            <person name="Rosling A."/>
        </authorList>
    </citation>
    <scope>NUCLEOTIDE SEQUENCE</scope>
    <source>
        <strain evidence="2">UK204</strain>
    </source>
</reference>
<evidence type="ECO:0000313" key="3">
    <source>
        <dbReference type="Proteomes" id="UP000789570"/>
    </source>
</evidence>
<sequence length="73" mass="8549">FSLDFSSELTVRIGLNFFSKRTNGIGLDFFSKRISGKFFMGVLLILSFGMESAWTFLETDLWNQLRLFLKRTR</sequence>
<proteinExistence type="predicted"/>
<evidence type="ECO:0000256" key="1">
    <source>
        <dbReference type="SAM" id="Phobius"/>
    </source>
</evidence>
<keyword evidence="1" id="KW-0472">Membrane</keyword>
<keyword evidence="3" id="KW-1185">Reference proteome</keyword>
<name>A0A9N9NTH5_9GLOM</name>